<name>A0A8K9Y4X7_ONCMY</name>
<protein>
    <recommendedName>
        <fullName evidence="5">RUN domain-containing protein</fullName>
    </recommendedName>
</protein>
<dbReference type="InterPro" id="IPR047343">
    <property type="entry name" value="RUSC1_2"/>
</dbReference>
<evidence type="ECO:0008006" key="5">
    <source>
        <dbReference type="Google" id="ProtNLM"/>
    </source>
</evidence>
<dbReference type="PANTHER" id="PTHR15591:SF11">
    <property type="entry name" value="AP-4 COMPLEX ACCESSORY SUBUNIT RUSC1"/>
    <property type="match status" value="1"/>
</dbReference>
<dbReference type="InterPro" id="IPR037213">
    <property type="entry name" value="Run_dom_sf"/>
</dbReference>
<dbReference type="GO" id="GO:0031410">
    <property type="term" value="C:cytoplasmic vesicle"/>
    <property type="evidence" value="ECO:0007669"/>
    <property type="project" value="TreeGrafter"/>
</dbReference>
<keyword evidence="4" id="KW-1185">Reference proteome</keyword>
<feature type="compositionally biased region" description="Low complexity" evidence="1">
    <location>
        <begin position="1197"/>
        <end position="1223"/>
    </location>
</feature>
<feature type="region of interest" description="Disordered" evidence="1">
    <location>
        <begin position="1045"/>
        <end position="1091"/>
    </location>
</feature>
<feature type="compositionally biased region" description="Polar residues" evidence="1">
    <location>
        <begin position="1224"/>
        <end position="1235"/>
    </location>
</feature>
<feature type="transmembrane region" description="Helical" evidence="2">
    <location>
        <begin position="1625"/>
        <end position="1648"/>
    </location>
</feature>
<dbReference type="Proteomes" id="UP000694395">
    <property type="component" value="Chromosome 3"/>
</dbReference>
<feature type="compositionally biased region" description="Low complexity" evidence="1">
    <location>
        <begin position="920"/>
        <end position="932"/>
    </location>
</feature>
<reference evidence="3" key="3">
    <citation type="submission" date="2025-09" db="UniProtKB">
        <authorList>
            <consortium name="Ensembl"/>
        </authorList>
    </citation>
    <scope>IDENTIFICATION</scope>
</reference>
<feature type="compositionally biased region" description="Basic and acidic residues" evidence="1">
    <location>
        <begin position="744"/>
        <end position="756"/>
    </location>
</feature>
<reference evidence="3" key="2">
    <citation type="submission" date="2025-08" db="UniProtKB">
        <authorList>
            <consortium name="Ensembl"/>
        </authorList>
    </citation>
    <scope>IDENTIFICATION</scope>
</reference>
<feature type="region of interest" description="Disordered" evidence="1">
    <location>
        <begin position="1112"/>
        <end position="1245"/>
    </location>
</feature>
<feature type="compositionally biased region" description="Polar residues" evidence="1">
    <location>
        <begin position="80"/>
        <end position="90"/>
    </location>
</feature>
<feature type="compositionally biased region" description="Basic and acidic residues" evidence="1">
    <location>
        <begin position="221"/>
        <end position="237"/>
    </location>
</feature>
<feature type="compositionally biased region" description="Polar residues" evidence="1">
    <location>
        <begin position="1077"/>
        <end position="1091"/>
    </location>
</feature>
<feature type="region of interest" description="Disordered" evidence="1">
    <location>
        <begin position="154"/>
        <end position="270"/>
    </location>
</feature>
<feature type="compositionally biased region" description="Low complexity" evidence="1">
    <location>
        <begin position="370"/>
        <end position="379"/>
    </location>
</feature>
<keyword evidence="2" id="KW-0472">Membrane</keyword>
<feature type="region of interest" description="Disordered" evidence="1">
    <location>
        <begin position="726"/>
        <end position="756"/>
    </location>
</feature>
<dbReference type="Ensembl" id="ENSOMYT00000001554.2">
    <property type="protein sequence ID" value="ENSOMYP00000142502.1"/>
    <property type="gene ID" value="ENSOMYG00000000788.2"/>
</dbReference>
<evidence type="ECO:0000313" key="4">
    <source>
        <dbReference type="Proteomes" id="UP000694395"/>
    </source>
</evidence>
<feature type="compositionally biased region" description="Basic and acidic residues" evidence="1">
    <location>
        <begin position="1045"/>
        <end position="1057"/>
    </location>
</feature>
<accession>A0A8K9Y4X7</accession>
<feature type="region of interest" description="Disordered" evidence="1">
    <location>
        <begin position="514"/>
        <end position="536"/>
    </location>
</feature>
<reference evidence="3" key="1">
    <citation type="submission" date="2020-07" db="EMBL/GenBank/DDBJ databases">
        <title>A long reads based de novo assembly of the rainbow trout Arlee double haploid line genome.</title>
        <authorList>
            <person name="Gao G."/>
            <person name="Palti Y."/>
        </authorList>
    </citation>
    <scope>NUCLEOTIDE SEQUENCE [LARGE SCALE GENOMIC DNA]</scope>
</reference>
<feature type="compositionally biased region" description="Acidic residues" evidence="1">
    <location>
        <begin position="238"/>
        <end position="263"/>
    </location>
</feature>
<sequence length="1659" mass="181160">MHSSSRTFAPPLRPRRIDTSRRTTTAAEPKPHGPVSQREDKNMNTSSSPRRATKATPESSRTRVGVQPRAPLGQSRLGLQRNTAPLSTTKPKSVRAAAAVSKRAPLPALPHLDPNCNEPSLPCLCCDGHSPQDNNSLFNHNHNNNNTISIRQQLKLQPPPPPPLLPQRQEGTGGKTKTQASPSQPQPQVLAPACPPNALELEKGTQVEENADVNKNTDVVIDNKKETEEEMDDKKETEEEEENSVDVEVDDEEEGDDDDDDDTLVPSCCDCPPSLLDLSLTSSTSSSSTSISSCSDLESDCADLSTSLSSSDHKWNADLSISQDHTHIHVPERYPASRSPPVLLLNPKPPSVSRCPSSPPHACSPDEGYPSAPASPSSSDYLGVKGQTGLGSDVTKLGLLDFLESVGDFGKMERFSQVIQVARWDLEGDPQGDLLRDRLDHLDRLESVNRQVKLAHITRLHEKGLDLGDLGKEDLSDVLDEMGNVDMSWKLYKGRGGSLGDSQEFSDAGVDLTAPSDCDEPLTSSPIELPPRPPKPPARYASVNSELHTYINISRDITPSVSVCTSPSSSPTFYTFRCEKALPPSPRSIPPPLLCQPIPYFTLYKSSSLPFSLPSSTPPIPPPRRKHLARKEAQRLATLQAGCGKTPLSLSPPTSRLPPFPPAPTISISNSTTPLAIPPPPSLPPPPSFHALDDEIRKLLVLAGLTQAELLKLSPELGVCVGGLEEEGEGETHHTSRPGQTHDSGMRRKEEKAKEQYDIDGLAVDGWRDGGGRSEVERDRETDIFGGVKEGEKEESRDVFRTTSFTDMARRRKRNSGFGANVSLASDSYYSTGNTNTSNNVNFETFKYSPVLSETPPPPPPRPLPPVPPTLPPLKVCTLLANSLRPERFDWLMAFSPDGETLTLPPPLEVRKSNEETLKKSTSGSTSGSGSKVMTFKELRNRSKHSSPAYQLITEPDPDPTVITPDPDFLYNLKWRREKTDSDGIQWEYTSQAQATFLQPPPLTSLAAFREMFQKAEDAIGHPELCPSQRIGCSASEGNLWRMDGQRKEEGEKRKEEVEEEEVEVRGTADGGRTWESRTTVSSPPLSLAHSQPSSYFLHSVIPPYHPGYCGAHTRPVPRTQPHSHTEVQSMAPNPYTTQSTAPNPYTTQSTAIGPNSYTNQSTTPNPYTNQSTTPNPYTTQSMAPNPYTTQSTAIGPNSYTTQSTTPNPYTTQSTTPNPYTTQLSNPFATPYSHTDLNEDSHGTYSENDIDSGYSDYFKKDGGLDSAHRFGKDFKSNIDSLYRYVNESKTKEKLEYGFVSESITDFDSLYCTTNVTQPHTGSHTLVSNDTHTQGCTTPYKNVDAMMMAYAKTHTVGSLGRTDTHTHTHTSHPGQSRTSKDLPPLPTWYLYHPKNCPIHRGAPPRLSPIGALDPPYRSGAPPPGLDASCLSSPLFPRSHTLPALAAPLYYPFLYPPIPPRKTSDPPKLIQTPPLPPALTVRSVSFAGSVQRGEISWMGDDVKAPLRGLGLSSLCLLEKRALVSAVSVAVEAILAQFSSSRTLVQKALSGDSSVNPSLGRLVLQCLCPALRSLLSDGLKPHQSDLILGRRPNSAWGLVQASTRPGRNSGAQYRGGLQESIDSIGGLWLLYPVPFHLCISLSIYIYIYIYIYPSLSISLSQT</sequence>
<dbReference type="GeneTree" id="ENSGT00900000141033"/>
<proteinExistence type="predicted"/>
<feature type="region of interest" description="Disordered" evidence="1">
    <location>
        <begin position="1"/>
        <end position="94"/>
    </location>
</feature>
<evidence type="ECO:0000256" key="2">
    <source>
        <dbReference type="SAM" id="Phobius"/>
    </source>
</evidence>
<evidence type="ECO:0000313" key="3">
    <source>
        <dbReference type="Ensembl" id="ENSOMYP00000142502.1"/>
    </source>
</evidence>
<feature type="region of interest" description="Disordered" evidence="1">
    <location>
        <begin position="1356"/>
        <end position="1382"/>
    </location>
</feature>
<keyword evidence="2" id="KW-0812">Transmembrane</keyword>
<feature type="compositionally biased region" description="Polar residues" evidence="1">
    <location>
        <begin position="1121"/>
        <end position="1196"/>
    </location>
</feature>
<feature type="region of interest" description="Disordered" evidence="1">
    <location>
        <begin position="912"/>
        <end position="965"/>
    </location>
</feature>
<keyword evidence="2" id="KW-1133">Transmembrane helix</keyword>
<dbReference type="Gene3D" id="1.20.58.900">
    <property type="match status" value="1"/>
</dbReference>
<evidence type="ECO:0000256" key="1">
    <source>
        <dbReference type="SAM" id="MobiDB-lite"/>
    </source>
</evidence>
<organism evidence="3 4">
    <name type="scientific">Oncorhynchus mykiss</name>
    <name type="common">Rainbow trout</name>
    <name type="synonym">Salmo gairdneri</name>
    <dbReference type="NCBI Taxonomy" id="8022"/>
    <lineage>
        <taxon>Eukaryota</taxon>
        <taxon>Metazoa</taxon>
        <taxon>Chordata</taxon>
        <taxon>Craniata</taxon>
        <taxon>Vertebrata</taxon>
        <taxon>Euteleostomi</taxon>
        <taxon>Actinopterygii</taxon>
        <taxon>Neopterygii</taxon>
        <taxon>Teleostei</taxon>
        <taxon>Protacanthopterygii</taxon>
        <taxon>Salmoniformes</taxon>
        <taxon>Salmonidae</taxon>
        <taxon>Salmoninae</taxon>
        <taxon>Oncorhynchus</taxon>
    </lineage>
</organism>
<feature type="compositionally biased region" description="Polar residues" evidence="1">
    <location>
        <begin position="175"/>
        <end position="187"/>
    </location>
</feature>
<dbReference type="PANTHER" id="PTHR15591">
    <property type="entry name" value="RUN AND SH3 DOMAIN CONTAINING"/>
    <property type="match status" value="1"/>
</dbReference>
<feature type="region of interest" description="Disordered" evidence="1">
    <location>
        <begin position="332"/>
        <end position="384"/>
    </location>
</feature>